<reference evidence="1" key="1">
    <citation type="journal article" date="2019" name="Sci. Rep.">
        <title>Draft genome of Tanacetum cinerariifolium, the natural source of mosquito coil.</title>
        <authorList>
            <person name="Yamashiro T."/>
            <person name="Shiraishi A."/>
            <person name="Satake H."/>
            <person name="Nakayama K."/>
        </authorList>
    </citation>
    <scope>NUCLEOTIDE SEQUENCE</scope>
</reference>
<protein>
    <submittedName>
        <fullName evidence="1">Uncharacterized protein</fullName>
    </submittedName>
</protein>
<comment type="caution">
    <text evidence="1">The sequence shown here is derived from an EMBL/GenBank/DDBJ whole genome shotgun (WGS) entry which is preliminary data.</text>
</comment>
<proteinExistence type="predicted"/>
<sequence>MKYFGYSHLEEIIVRRQDDQQYKFREGNFKRLRRQDIKDMLLLLVQSKMSNLNLEEQYAMNVALRMFTRRIVIQEHVEDLQLGVESYQKKINITRLDTYRLDLRRMTPTSLTMISKALSIKMK</sequence>
<evidence type="ECO:0000313" key="1">
    <source>
        <dbReference type="EMBL" id="GEU61927.1"/>
    </source>
</evidence>
<organism evidence="1">
    <name type="scientific">Tanacetum cinerariifolium</name>
    <name type="common">Dalmatian daisy</name>
    <name type="synonym">Chrysanthemum cinerariifolium</name>
    <dbReference type="NCBI Taxonomy" id="118510"/>
    <lineage>
        <taxon>Eukaryota</taxon>
        <taxon>Viridiplantae</taxon>
        <taxon>Streptophyta</taxon>
        <taxon>Embryophyta</taxon>
        <taxon>Tracheophyta</taxon>
        <taxon>Spermatophyta</taxon>
        <taxon>Magnoliopsida</taxon>
        <taxon>eudicotyledons</taxon>
        <taxon>Gunneridae</taxon>
        <taxon>Pentapetalae</taxon>
        <taxon>asterids</taxon>
        <taxon>campanulids</taxon>
        <taxon>Asterales</taxon>
        <taxon>Asteraceae</taxon>
        <taxon>Asteroideae</taxon>
        <taxon>Anthemideae</taxon>
        <taxon>Anthemidinae</taxon>
        <taxon>Tanacetum</taxon>
    </lineage>
</organism>
<dbReference type="EMBL" id="BKCJ010004585">
    <property type="protein sequence ID" value="GEU61927.1"/>
    <property type="molecule type" value="Genomic_DNA"/>
</dbReference>
<gene>
    <name evidence="1" type="ORF">Tci_033905</name>
</gene>
<dbReference type="AlphaFoldDB" id="A0A6L2LLS9"/>
<accession>A0A6L2LLS9</accession>
<name>A0A6L2LLS9_TANCI</name>